<dbReference type="AlphaFoldDB" id="A0AA40G518"/>
<protein>
    <submittedName>
        <fullName evidence="1">Uncharacterized protein</fullName>
    </submittedName>
</protein>
<gene>
    <name evidence="1" type="ORF">K0M31_017524</name>
</gene>
<evidence type="ECO:0000313" key="1">
    <source>
        <dbReference type="EMBL" id="KAK1131236.1"/>
    </source>
</evidence>
<sequence>MGRLEEPTEDPTVNEIYTRQSLKSRRTNEASLLSIWSARLTTRIIIASRGSLSLRDLAGQASLLSSSLWWFMTPCEKILLVSPDLDPG</sequence>
<accession>A0AA40G518</accession>
<keyword evidence="2" id="KW-1185">Reference proteome</keyword>
<organism evidence="1 2">
    <name type="scientific">Melipona bicolor</name>
    <dbReference type="NCBI Taxonomy" id="60889"/>
    <lineage>
        <taxon>Eukaryota</taxon>
        <taxon>Metazoa</taxon>
        <taxon>Ecdysozoa</taxon>
        <taxon>Arthropoda</taxon>
        <taxon>Hexapoda</taxon>
        <taxon>Insecta</taxon>
        <taxon>Pterygota</taxon>
        <taxon>Neoptera</taxon>
        <taxon>Endopterygota</taxon>
        <taxon>Hymenoptera</taxon>
        <taxon>Apocrita</taxon>
        <taxon>Aculeata</taxon>
        <taxon>Apoidea</taxon>
        <taxon>Anthophila</taxon>
        <taxon>Apidae</taxon>
        <taxon>Melipona</taxon>
    </lineage>
</organism>
<name>A0AA40G518_9HYME</name>
<dbReference type="Proteomes" id="UP001177670">
    <property type="component" value="Unassembled WGS sequence"/>
</dbReference>
<evidence type="ECO:0000313" key="2">
    <source>
        <dbReference type="Proteomes" id="UP001177670"/>
    </source>
</evidence>
<reference evidence="1" key="1">
    <citation type="submission" date="2021-10" db="EMBL/GenBank/DDBJ databases">
        <title>Melipona bicolor Genome sequencing and assembly.</title>
        <authorList>
            <person name="Araujo N.S."/>
            <person name="Arias M.C."/>
        </authorList>
    </citation>
    <scope>NUCLEOTIDE SEQUENCE</scope>
    <source>
        <strain evidence="1">USP_2M_L1-L4_2017</strain>
        <tissue evidence="1">Whole body</tissue>
    </source>
</reference>
<comment type="caution">
    <text evidence="1">The sequence shown here is derived from an EMBL/GenBank/DDBJ whole genome shotgun (WGS) entry which is preliminary data.</text>
</comment>
<dbReference type="EMBL" id="JAHYIQ010000006">
    <property type="protein sequence ID" value="KAK1131236.1"/>
    <property type="molecule type" value="Genomic_DNA"/>
</dbReference>
<proteinExistence type="predicted"/>